<dbReference type="Pfam" id="PF01243">
    <property type="entry name" value="PNPOx_N"/>
    <property type="match status" value="1"/>
</dbReference>
<dbReference type="SUPFAM" id="SSF50475">
    <property type="entry name" value="FMN-binding split barrel"/>
    <property type="match status" value="1"/>
</dbReference>
<dbReference type="Gene3D" id="2.30.110.10">
    <property type="entry name" value="Electron Transport, Fmn-binding Protein, Chain A"/>
    <property type="match status" value="1"/>
</dbReference>
<organism evidence="3">
    <name type="scientific">Thermosporothrix sp. COM3</name>
    <dbReference type="NCBI Taxonomy" id="2490863"/>
    <lineage>
        <taxon>Bacteria</taxon>
        <taxon>Bacillati</taxon>
        <taxon>Chloroflexota</taxon>
        <taxon>Ktedonobacteria</taxon>
        <taxon>Ktedonobacterales</taxon>
        <taxon>Thermosporotrichaceae</taxon>
        <taxon>Thermosporothrix</taxon>
    </lineage>
</organism>
<dbReference type="PANTHER" id="PTHR35176">
    <property type="entry name" value="HEME OXYGENASE HI_0854-RELATED"/>
    <property type="match status" value="1"/>
</dbReference>
<dbReference type="AlphaFoldDB" id="A0A455SGQ3"/>
<evidence type="ECO:0000256" key="1">
    <source>
        <dbReference type="ARBA" id="ARBA00023002"/>
    </source>
</evidence>
<reference evidence="3" key="1">
    <citation type="submission" date="2018-12" db="EMBL/GenBank/DDBJ databases">
        <title>Novel natural products biosynthetic potential of the class Ktedonobacteria.</title>
        <authorList>
            <person name="Zheng Y."/>
            <person name="Saitou A."/>
            <person name="Wang C.M."/>
            <person name="Toyoda A."/>
            <person name="Minakuchi Y."/>
            <person name="Sekiguchi Y."/>
            <person name="Ueda K."/>
            <person name="Takano H."/>
            <person name="Sakai Y."/>
            <person name="Yokota A."/>
            <person name="Yabe S."/>
        </authorList>
    </citation>
    <scope>NUCLEOTIDE SEQUENCE</scope>
    <source>
        <strain evidence="3">COM3</strain>
    </source>
</reference>
<name>A0A455SGQ3_9CHLR</name>
<gene>
    <name evidence="3" type="ORF">KTC_23840</name>
</gene>
<dbReference type="PANTHER" id="PTHR35176:SF4">
    <property type="entry name" value="PYRIDOXAMINE 5'-PHOSPHATE OXIDASE-RELATED FMN-BINDING"/>
    <property type="match status" value="1"/>
</dbReference>
<proteinExistence type="predicted"/>
<sequence length="139" mass="15691">MLDTNTEWGKHAEQRLRSDLIGWLTTVSSSGKPFTVPIWFLWDGNSILLFSQPGKLKLRNIQQNPHVTLVLDDTKGGVDIVIVEGTAEHLQDPNLKATLPEYVQKYIAKMKAMGWTAEQMASNYSEPIRITPTKIRAWG</sequence>
<dbReference type="EMBL" id="AP019376">
    <property type="protein sequence ID" value="BBH87633.1"/>
    <property type="molecule type" value="Genomic_DNA"/>
</dbReference>
<feature type="domain" description="Pyridoxamine 5'-phosphate oxidase N-terminal" evidence="2">
    <location>
        <begin position="11"/>
        <end position="138"/>
    </location>
</feature>
<accession>A0A455SGQ3</accession>
<dbReference type="InterPro" id="IPR011576">
    <property type="entry name" value="Pyridox_Oxase_N"/>
</dbReference>
<dbReference type="InterPro" id="IPR052019">
    <property type="entry name" value="F420H2_bilvrd_red/Heme_oxyg"/>
</dbReference>
<dbReference type="GO" id="GO:0016627">
    <property type="term" value="F:oxidoreductase activity, acting on the CH-CH group of donors"/>
    <property type="evidence" value="ECO:0007669"/>
    <property type="project" value="TreeGrafter"/>
</dbReference>
<dbReference type="GO" id="GO:0070967">
    <property type="term" value="F:coenzyme F420 binding"/>
    <property type="evidence" value="ECO:0007669"/>
    <property type="project" value="TreeGrafter"/>
</dbReference>
<evidence type="ECO:0000313" key="3">
    <source>
        <dbReference type="EMBL" id="BBH87633.1"/>
    </source>
</evidence>
<protein>
    <submittedName>
        <fullName evidence="3">PPOX class F420-dependent oxidoreductase</fullName>
    </submittedName>
</protein>
<keyword evidence="1" id="KW-0560">Oxidoreductase</keyword>
<dbReference type="GO" id="GO:0005829">
    <property type="term" value="C:cytosol"/>
    <property type="evidence" value="ECO:0007669"/>
    <property type="project" value="TreeGrafter"/>
</dbReference>
<dbReference type="InterPro" id="IPR012349">
    <property type="entry name" value="Split_barrel_FMN-bd"/>
</dbReference>
<evidence type="ECO:0000259" key="2">
    <source>
        <dbReference type="Pfam" id="PF01243"/>
    </source>
</evidence>
<dbReference type="NCBIfam" id="TIGR03667">
    <property type="entry name" value="Rv3369"/>
    <property type="match status" value="1"/>
</dbReference>
<dbReference type="InterPro" id="IPR019966">
    <property type="entry name" value="F420-dep_enz_PPOX_Rv3369"/>
</dbReference>